<keyword evidence="1" id="KW-0472">Membrane</keyword>
<name>A0A8H7Z385_AJECA</name>
<accession>A0A8H7Z385</accession>
<dbReference type="AlphaFoldDB" id="A0A8H7Z385"/>
<gene>
    <name evidence="2" type="ORF">I7I52_10891</name>
</gene>
<organism evidence="2 3">
    <name type="scientific">Ajellomyces capsulatus</name>
    <name type="common">Darling's disease fungus</name>
    <name type="synonym">Histoplasma capsulatum</name>
    <dbReference type="NCBI Taxonomy" id="5037"/>
    <lineage>
        <taxon>Eukaryota</taxon>
        <taxon>Fungi</taxon>
        <taxon>Dikarya</taxon>
        <taxon>Ascomycota</taxon>
        <taxon>Pezizomycotina</taxon>
        <taxon>Eurotiomycetes</taxon>
        <taxon>Eurotiomycetidae</taxon>
        <taxon>Onygenales</taxon>
        <taxon>Ajellomycetaceae</taxon>
        <taxon>Histoplasma</taxon>
    </lineage>
</organism>
<comment type="caution">
    <text evidence="2">The sequence shown here is derived from an EMBL/GenBank/DDBJ whole genome shotgun (WGS) entry which is preliminary data.</text>
</comment>
<dbReference type="EMBL" id="JAEVHI010000002">
    <property type="protein sequence ID" value="KAG5300313.1"/>
    <property type="molecule type" value="Genomic_DNA"/>
</dbReference>
<evidence type="ECO:0000313" key="2">
    <source>
        <dbReference type="EMBL" id="KAG5300313.1"/>
    </source>
</evidence>
<feature type="transmembrane region" description="Helical" evidence="1">
    <location>
        <begin position="44"/>
        <end position="73"/>
    </location>
</feature>
<dbReference type="Proteomes" id="UP000670092">
    <property type="component" value="Unassembled WGS sequence"/>
</dbReference>
<reference evidence="2 3" key="1">
    <citation type="submission" date="2021-01" db="EMBL/GenBank/DDBJ databases">
        <title>Chromosome-level genome assembly of a human fungal pathogen reveals clustering of transcriptionally co-regulated genes.</title>
        <authorList>
            <person name="Voorhies M."/>
            <person name="Cohen S."/>
            <person name="Shea T.P."/>
            <person name="Petrus S."/>
            <person name="Munoz J.F."/>
            <person name="Poplawski S."/>
            <person name="Goldman W.E."/>
            <person name="Michael T."/>
            <person name="Cuomo C.A."/>
            <person name="Sil A."/>
            <person name="Beyhan S."/>
        </authorList>
    </citation>
    <scope>NUCLEOTIDE SEQUENCE [LARGE SCALE GENOMIC DNA]</scope>
    <source>
        <strain evidence="2 3">G184AR</strain>
    </source>
</reference>
<evidence type="ECO:0000256" key="1">
    <source>
        <dbReference type="SAM" id="Phobius"/>
    </source>
</evidence>
<evidence type="ECO:0000313" key="3">
    <source>
        <dbReference type="Proteomes" id="UP000670092"/>
    </source>
</evidence>
<keyword evidence="1" id="KW-0812">Transmembrane</keyword>
<dbReference type="VEuPathDB" id="FungiDB:I7I52_10891"/>
<keyword evidence="1" id="KW-1133">Transmembrane helix</keyword>
<sequence length="81" mass="9075">MYSLFSLPVCVFIIYFRRLSYHTSYMAFSQYPPIPTIDKPSLNIWLAGASGYIFLSSSFPLVVIVAVASAAAVECRFSFHP</sequence>
<proteinExistence type="predicted"/>
<protein>
    <submittedName>
        <fullName evidence="2">Uncharacterized protein</fullName>
    </submittedName>
</protein>